<proteinExistence type="predicted"/>
<dbReference type="eggNOG" id="ENOG5030SG0">
    <property type="taxonomic scope" value="Bacteria"/>
</dbReference>
<keyword evidence="2" id="KW-1185">Reference proteome</keyword>
<gene>
    <name evidence="1" type="ordered locus">PMT_2557</name>
</gene>
<accession>B9ERL9</accession>
<dbReference type="EMBL" id="BX548175">
    <property type="protein sequence ID" value="CAX32076.1"/>
    <property type="molecule type" value="Genomic_DNA"/>
</dbReference>
<organism evidence="1 2">
    <name type="scientific">Prochlorococcus marinus (strain MIT 9313)</name>
    <dbReference type="NCBI Taxonomy" id="74547"/>
    <lineage>
        <taxon>Bacteria</taxon>
        <taxon>Bacillati</taxon>
        <taxon>Cyanobacteriota</taxon>
        <taxon>Cyanophyceae</taxon>
        <taxon>Synechococcales</taxon>
        <taxon>Prochlorococcaceae</taxon>
        <taxon>Prochlorococcus</taxon>
    </lineage>
</organism>
<evidence type="ECO:0000313" key="1">
    <source>
        <dbReference type="EMBL" id="CAX32076.1"/>
    </source>
</evidence>
<reference evidence="1 2" key="1">
    <citation type="journal article" date="2003" name="Nature">
        <title>Genome divergence in two Prochlorococcus ecotypes reflects oceanic niche differentiation.</title>
        <authorList>
            <person name="Rocap G."/>
            <person name="Larimer F.W."/>
            <person name="Lamerdin J.E."/>
            <person name="Malfatti S."/>
            <person name="Chain P."/>
            <person name="Ahlgren N.A."/>
            <person name="Arellano A."/>
            <person name="Coleman M."/>
            <person name="Hauser L."/>
            <person name="Hess W.R."/>
            <person name="Johnson Z.I."/>
            <person name="Land M.L."/>
            <person name="Lindell D."/>
            <person name="Post A.F."/>
            <person name="Regala W."/>
            <person name="Shah M."/>
            <person name="Shaw S.L."/>
            <person name="Steglich C."/>
            <person name="Sullivan M.B."/>
            <person name="Ting C.S."/>
            <person name="Tolonen A."/>
            <person name="Webb E.A."/>
            <person name="Zinser E.R."/>
            <person name="Chisholm S.W."/>
        </authorList>
    </citation>
    <scope>NUCLEOTIDE SEQUENCE [LARGE SCALE GENOMIC DNA]</scope>
    <source>
        <strain evidence="2">MIT 9313</strain>
    </source>
</reference>
<dbReference type="Proteomes" id="UP000001423">
    <property type="component" value="Chromosome"/>
</dbReference>
<dbReference type="HOGENOM" id="CLU_3010710_0_0_3"/>
<protein>
    <submittedName>
        <fullName evidence="1">Uncharacterized protein</fullName>
    </submittedName>
</protein>
<dbReference type="AlphaFoldDB" id="B9ERL9"/>
<name>B9ERL9_PROMM</name>
<evidence type="ECO:0000313" key="2">
    <source>
        <dbReference type="Proteomes" id="UP000001423"/>
    </source>
</evidence>
<dbReference type="KEGG" id="pmt:PMT_2557"/>
<sequence length="56" mass="6196">MIHFADLSAIGILLHRKLFDCSCQFNSVAAASSSGWGFCFGLLIRFMTTNNIIIRS</sequence>